<evidence type="ECO:0000256" key="6">
    <source>
        <dbReference type="ARBA" id="ARBA00023136"/>
    </source>
</evidence>
<sequence length="456" mass="49203">MRRKYLPHDKVFNKKLLTLVLPITFQQFMLAVVSASDAIMLGLVNQNSLSAVSLAGQVQFIFNLFLAALTIGASMFSAQYWGKRDKNAVEQILGIVLRISVTVSVLFFLAALCFPASVMRVFTPDIHLIKDGAVYLRTVSVSYLFCGISQIYLCIMKNTGRASKSSLISSTAVILNIILNAILIFGLLGAPKMGIAGAAAATAAARLLELIWVWADSRGKSQIHVRAEYLLHPDARLKCAFWKYTLPVLGNELVWGCGFTMYSVIMGHLGTDAVAANSIANIVKNLIACFCLGLGSGGGIIVGGELGAGRPDRAIEYGSRLCRLSIFAGICSGLVLLAVSPLILSLSTLSSRAGTYLQIMLFICSYYIIGKSVNGATIAGIFCAGGDSKFGLICDIITLWCITVPLGLAAAFLWKLPVPAVYLIISMDEIIKLPAVYKHYKKFTWVKDLTTNNTAK</sequence>
<reference evidence="8 9" key="1">
    <citation type="submission" date="2021-10" db="EMBL/GenBank/DDBJ databases">
        <title>Collection of gut derived symbiotic bacterial strains cultured from healthy donors.</title>
        <authorList>
            <person name="Lin H."/>
            <person name="Littmann E."/>
            <person name="Kohout C."/>
            <person name="Pamer E.G."/>
        </authorList>
    </citation>
    <scope>NUCLEOTIDE SEQUENCE [LARGE SCALE GENOMIC DNA]</scope>
    <source>
        <strain evidence="8 9">DFI.1.165</strain>
    </source>
</reference>
<dbReference type="Proteomes" id="UP001299546">
    <property type="component" value="Unassembled WGS sequence"/>
</dbReference>
<evidence type="ECO:0000256" key="4">
    <source>
        <dbReference type="ARBA" id="ARBA00022692"/>
    </source>
</evidence>
<evidence type="ECO:0000256" key="7">
    <source>
        <dbReference type="SAM" id="Phobius"/>
    </source>
</evidence>
<evidence type="ECO:0000313" key="9">
    <source>
        <dbReference type="Proteomes" id="UP001299546"/>
    </source>
</evidence>
<dbReference type="RefSeq" id="WP_227183440.1">
    <property type="nucleotide sequence ID" value="NZ_JAJCIQ010000003.1"/>
</dbReference>
<name>A0ABS8DF91_9FIRM</name>
<feature type="transmembrane region" description="Helical" evidence="7">
    <location>
        <begin position="59"/>
        <end position="81"/>
    </location>
</feature>
<feature type="transmembrane region" description="Helical" evidence="7">
    <location>
        <begin position="390"/>
        <end position="414"/>
    </location>
</feature>
<evidence type="ECO:0000256" key="2">
    <source>
        <dbReference type="ARBA" id="ARBA00022448"/>
    </source>
</evidence>
<feature type="transmembrane region" description="Helical" evidence="7">
    <location>
        <begin position="134"/>
        <end position="155"/>
    </location>
</feature>
<evidence type="ECO:0000256" key="3">
    <source>
        <dbReference type="ARBA" id="ARBA00022475"/>
    </source>
</evidence>
<proteinExistence type="predicted"/>
<keyword evidence="4 7" id="KW-0812">Transmembrane</keyword>
<keyword evidence="9" id="KW-1185">Reference proteome</keyword>
<evidence type="ECO:0000256" key="1">
    <source>
        <dbReference type="ARBA" id="ARBA00004651"/>
    </source>
</evidence>
<feature type="transmembrane region" description="Helical" evidence="7">
    <location>
        <begin position="167"/>
        <end position="188"/>
    </location>
</feature>
<evidence type="ECO:0000256" key="5">
    <source>
        <dbReference type="ARBA" id="ARBA00022989"/>
    </source>
</evidence>
<accession>A0ABS8DF91</accession>
<gene>
    <name evidence="8" type="ORF">LIZ65_07270</name>
</gene>
<feature type="transmembrane region" description="Helical" evidence="7">
    <location>
        <begin position="93"/>
        <end position="122"/>
    </location>
</feature>
<keyword evidence="3" id="KW-1003">Cell membrane</keyword>
<keyword evidence="2" id="KW-0813">Transport</keyword>
<dbReference type="PIRSF" id="PIRSF006603">
    <property type="entry name" value="DinF"/>
    <property type="match status" value="1"/>
</dbReference>
<keyword evidence="6 7" id="KW-0472">Membrane</keyword>
<keyword evidence="5 7" id="KW-1133">Transmembrane helix</keyword>
<organism evidence="8 9">
    <name type="scientific">Bariatricus massiliensis</name>
    <dbReference type="NCBI Taxonomy" id="1745713"/>
    <lineage>
        <taxon>Bacteria</taxon>
        <taxon>Bacillati</taxon>
        <taxon>Bacillota</taxon>
        <taxon>Clostridia</taxon>
        <taxon>Lachnospirales</taxon>
        <taxon>Lachnospiraceae</taxon>
        <taxon>Bariatricus</taxon>
    </lineage>
</organism>
<comment type="caution">
    <text evidence="8">The sequence shown here is derived from an EMBL/GenBank/DDBJ whole genome shotgun (WGS) entry which is preliminary data.</text>
</comment>
<feature type="transmembrane region" description="Helical" evidence="7">
    <location>
        <begin position="282"/>
        <end position="303"/>
    </location>
</feature>
<evidence type="ECO:0000313" key="8">
    <source>
        <dbReference type="EMBL" id="MCB7387087.1"/>
    </source>
</evidence>
<feature type="transmembrane region" description="Helical" evidence="7">
    <location>
        <begin position="324"/>
        <end position="347"/>
    </location>
</feature>
<dbReference type="PANTHER" id="PTHR42925">
    <property type="entry name" value="MULTIDRUG AND TOXIN EFFLUX PROTEIN MATE FAMILY"/>
    <property type="match status" value="1"/>
</dbReference>
<dbReference type="InterPro" id="IPR002528">
    <property type="entry name" value="MATE_fam"/>
</dbReference>
<dbReference type="Pfam" id="PF01554">
    <property type="entry name" value="MatE"/>
    <property type="match status" value="2"/>
</dbReference>
<dbReference type="NCBIfam" id="TIGR00797">
    <property type="entry name" value="matE"/>
    <property type="match status" value="1"/>
</dbReference>
<feature type="transmembrane region" description="Helical" evidence="7">
    <location>
        <begin position="194"/>
        <end position="215"/>
    </location>
</feature>
<dbReference type="InterPro" id="IPR047135">
    <property type="entry name" value="YsiQ"/>
</dbReference>
<comment type="subcellular location">
    <subcellularLocation>
        <location evidence="1">Cell membrane</location>
        <topology evidence="1">Multi-pass membrane protein</topology>
    </subcellularLocation>
</comment>
<dbReference type="EMBL" id="JAJCIS010000003">
    <property type="protein sequence ID" value="MCB7387087.1"/>
    <property type="molecule type" value="Genomic_DNA"/>
</dbReference>
<protein>
    <submittedName>
        <fullName evidence="8">MATE family efflux transporter</fullName>
    </submittedName>
</protein>
<dbReference type="InterPro" id="IPR048279">
    <property type="entry name" value="MdtK-like"/>
</dbReference>
<dbReference type="PANTHER" id="PTHR42925:SF2">
    <property type="entry name" value="NA+ DRIVEN MULTIDRUG EFFLUX PUMP"/>
    <property type="match status" value="1"/>
</dbReference>